<keyword evidence="4" id="KW-0997">Cell inner membrane</keyword>
<evidence type="ECO:0000256" key="8">
    <source>
        <dbReference type="SAM" id="Phobius"/>
    </source>
</evidence>
<dbReference type="InterPro" id="IPR024989">
    <property type="entry name" value="MFS_assoc_dom"/>
</dbReference>
<evidence type="ECO:0000256" key="3">
    <source>
        <dbReference type="ARBA" id="ARBA00022475"/>
    </source>
</evidence>
<feature type="transmembrane region" description="Helical" evidence="8">
    <location>
        <begin position="288"/>
        <end position="311"/>
    </location>
</feature>
<dbReference type="AlphaFoldDB" id="A0A926KUR9"/>
<dbReference type="Proteomes" id="UP000650466">
    <property type="component" value="Unassembled WGS sequence"/>
</dbReference>
<feature type="transmembrane region" description="Helical" evidence="8">
    <location>
        <begin position="92"/>
        <end position="111"/>
    </location>
</feature>
<dbReference type="GO" id="GO:0015528">
    <property type="term" value="F:lactose:proton symporter activity"/>
    <property type="evidence" value="ECO:0007669"/>
    <property type="project" value="TreeGrafter"/>
</dbReference>
<dbReference type="InterPro" id="IPR036259">
    <property type="entry name" value="MFS_trans_sf"/>
</dbReference>
<keyword evidence="7 8" id="KW-0472">Membrane</keyword>
<feature type="transmembrane region" description="Helical" evidence="8">
    <location>
        <begin position="41"/>
        <end position="58"/>
    </location>
</feature>
<dbReference type="GO" id="GO:0005886">
    <property type="term" value="C:plasma membrane"/>
    <property type="evidence" value="ECO:0007669"/>
    <property type="project" value="UniProtKB-SubCell"/>
</dbReference>
<evidence type="ECO:0000256" key="2">
    <source>
        <dbReference type="ARBA" id="ARBA00022448"/>
    </source>
</evidence>
<proteinExistence type="predicted"/>
<evidence type="ECO:0000256" key="1">
    <source>
        <dbReference type="ARBA" id="ARBA00004429"/>
    </source>
</evidence>
<dbReference type="EMBL" id="JACVVD010000012">
    <property type="protein sequence ID" value="MBD0383688.1"/>
    <property type="molecule type" value="Genomic_DNA"/>
</dbReference>
<evidence type="ECO:0000256" key="4">
    <source>
        <dbReference type="ARBA" id="ARBA00022519"/>
    </source>
</evidence>
<dbReference type="InterPro" id="IPR020846">
    <property type="entry name" value="MFS_dom"/>
</dbReference>
<keyword evidence="6 8" id="KW-1133">Transmembrane helix</keyword>
<organism evidence="10 11">
    <name type="scientific">Paenibacillus sedimenti</name>
    <dbReference type="NCBI Taxonomy" id="2770274"/>
    <lineage>
        <taxon>Bacteria</taxon>
        <taxon>Bacillati</taxon>
        <taxon>Bacillota</taxon>
        <taxon>Bacilli</taxon>
        <taxon>Bacillales</taxon>
        <taxon>Paenibacillaceae</taxon>
        <taxon>Paenibacillus</taxon>
    </lineage>
</organism>
<feature type="transmembrane region" description="Helical" evidence="8">
    <location>
        <begin position="354"/>
        <end position="376"/>
    </location>
</feature>
<evidence type="ECO:0000259" key="9">
    <source>
        <dbReference type="PROSITE" id="PS50850"/>
    </source>
</evidence>
<feature type="transmembrane region" description="Helical" evidence="8">
    <location>
        <begin position="12"/>
        <end position="29"/>
    </location>
</feature>
<evidence type="ECO:0000256" key="6">
    <source>
        <dbReference type="ARBA" id="ARBA00022989"/>
    </source>
</evidence>
<protein>
    <submittedName>
        <fullName evidence="10">MFS transporter</fullName>
    </submittedName>
</protein>
<feature type="transmembrane region" description="Helical" evidence="8">
    <location>
        <begin position="132"/>
        <end position="152"/>
    </location>
</feature>
<keyword evidence="11" id="KW-1185">Reference proteome</keyword>
<dbReference type="PANTHER" id="PTHR23522:SF10">
    <property type="entry name" value="3-PHENYLPROPIONIC ACID TRANSPORTER-RELATED"/>
    <property type="match status" value="1"/>
</dbReference>
<comment type="subcellular location">
    <subcellularLocation>
        <location evidence="1">Cell inner membrane</location>
        <topology evidence="1">Multi-pass membrane protein</topology>
    </subcellularLocation>
</comment>
<comment type="caution">
    <text evidence="10">The sequence shown here is derived from an EMBL/GenBank/DDBJ whole genome shotgun (WGS) entry which is preliminary data.</text>
</comment>
<dbReference type="Gene3D" id="1.20.1250.20">
    <property type="entry name" value="MFS general substrate transporter like domains"/>
    <property type="match status" value="2"/>
</dbReference>
<feature type="transmembrane region" description="Helical" evidence="8">
    <location>
        <begin position="158"/>
        <end position="178"/>
    </location>
</feature>
<dbReference type="PANTHER" id="PTHR23522">
    <property type="entry name" value="BLL5896 PROTEIN"/>
    <property type="match status" value="1"/>
</dbReference>
<evidence type="ECO:0000256" key="5">
    <source>
        <dbReference type="ARBA" id="ARBA00022692"/>
    </source>
</evidence>
<accession>A0A926KUR9</accession>
<keyword evidence="3" id="KW-1003">Cell membrane</keyword>
<dbReference type="GO" id="GO:0030395">
    <property type="term" value="F:lactose binding"/>
    <property type="evidence" value="ECO:0007669"/>
    <property type="project" value="TreeGrafter"/>
</dbReference>
<dbReference type="PROSITE" id="PS50850">
    <property type="entry name" value="MFS"/>
    <property type="match status" value="1"/>
</dbReference>
<feature type="transmembrane region" description="Helical" evidence="8">
    <location>
        <begin position="263"/>
        <end position="282"/>
    </location>
</feature>
<feature type="transmembrane region" description="Helical" evidence="8">
    <location>
        <begin position="235"/>
        <end position="256"/>
    </location>
</feature>
<reference evidence="10" key="1">
    <citation type="submission" date="2020-09" db="EMBL/GenBank/DDBJ databases">
        <title>Draft Genome Sequence of Paenibacillus sp. WST5.</title>
        <authorList>
            <person name="Bao Z."/>
        </authorList>
    </citation>
    <scope>NUCLEOTIDE SEQUENCE</scope>
    <source>
        <strain evidence="10">WST5</strain>
    </source>
</reference>
<keyword evidence="5 8" id="KW-0812">Transmembrane</keyword>
<evidence type="ECO:0000313" key="10">
    <source>
        <dbReference type="EMBL" id="MBD0383688.1"/>
    </source>
</evidence>
<evidence type="ECO:0000256" key="7">
    <source>
        <dbReference type="ARBA" id="ARBA00023136"/>
    </source>
</evidence>
<keyword evidence="2" id="KW-0813">Transport</keyword>
<sequence>MKSIYLLRTFNFLYFALLALFVSFLPVYMDAQGLTTSKIGLIIGTGGIVTIFSQPLWGMISDKTRTVKKIMLLLMACSTVVGYFLYASGSFIVLLLFTMLLYFFLMPLDPLTESLNFQTAEANKVSYGSVRTFGAVGYAVMSLAVGYAMLYFGIESLALLFAGIGVIGFLVCLGLPDAPATGKPVSLKSLRNFLSHRETLGFLILILISAVPQRTNDIYLGVYIRQMGGTSDLVGQAWFLAAGSEILVFALSFWWLRKGKEMILISFACFFYALRFFLSAWITDPHWLTYLQLLQIFTFPVFYSAAIQYLYRIVPEEWKATGQTVLALLFFGVSGIVASYLGGWAYEILGGQQLYLSISVLSTAGLLLSFVLHRIYGERLEVTKILVR</sequence>
<dbReference type="SUPFAM" id="SSF103473">
    <property type="entry name" value="MFS general substrate transporter"/>
    <property type="match status" value="1"/>
</dbReference>
<dbReference type="Pfam" id="PF12832">
    <property type="entry name" value="MFS_1_like"/>
    <property type="match status" value="1"/>
</dbReference>
<feature type="domain" description="Major facilitator superfamily (MFS) profile" evidence="9">
    <location>
        <begin position="1"/>
        <end position="180"/>
    </location>
</feature>
<evidence type="ECO:0000313" key="11">
    <source>
        <dbReference type="Proteomes" id="UP000650466"/>
    </source>
</evidence>
<name>A0A926KUR9_9BACL</name>
<gene>
    <name evidence="10" type="ORF">ICC18_26780</name>
</gene>
<feature type="transmembrane region" description="Helical" evidence="8">
    <location>
        <begin position="323"/>
        <end position="342"/>
    </location>
</feature>
<dbReference type="RefSeq" id="WP_188177469.1">
    <property type="nucleotide sequence ID" value="NZ_JACVVD010000012.1"/>
</dbReference>